<dbReference type="PROSITE" id="PS51934">
    <property type="entry name" value="LRAT"/>
    <property type="match status" value="1"/>
</dbReference>
<feature type="domain" description="LRAT" evidence="5">
    <location>
        <begin position="1"/>
        <end position="68"/>
    </location>
</feature>
<reference evidence="7" key="1">
    <citation type="submission" date="2022-11" db="UniProtKB">
        <authorList>
            <consortium name="WormBaseParasite"/>
        </authorList>
    </citation>
    <scope>IDENTIFICATION</scope>
</reference>
<keyword evidence="4" id="KW-0443">Lipid metabolism</keyword>
<name>A0A914YDS5_9BILA</name>
<dbReference type="GO" id="GO:0070292">
    <property type="term" value="P:N-acylphosphatidylethanolamine metabolic process"/>
    <property type="evidence" value="ECO:0007669"/>
    <property type="project" value="TreeGrafter"/>
</dbReference>
<dbReference type="GO" id="GO:0004623">
    <property type="term" value="F:phospholipase A2 activity"/>
    <property type="evidence" value="ECO:0007669"/>
    <property type="project" value="TreeGrafter"/>
</dbReference>
<organism evidence="6 7">
    <name type="scientific">Panagrolaimus superbus</name>
    <dbReference type="NCBI Taxonomy" id="310955"/>
    <lineage>
        <taxon>Eukaryota</taxon>
        <taxon>Metazoa</taxon>
        <taxon>Ecdysozoa</taxon>
        <taxon>Nematoda</taxon>
        <taxon>Chromadorea</taxon>
        <taxon>Rhabditida</taxon>
        <taxon>Tylenchina</taxon>
        <taxon>Panagrolaimomorpha</taxon>
        <taxon>Panagrolaimoidea</taxon>
        <taxon>Panagrolaimidae</taxon>
        <taxon>Panagrolaimus</taxon>
    </lineage>
</organism>
<keyword evidence="2" id="KW-0808">Transferase</keyword>
<dbReference type="PANTHER" id="PTHR13943">
    <property type="entry name" value="HRAS-LIKE SUPPRESSOR - RELATED"/>
    <property type="match status" value="1"/>
</dbReference>
<dbReference type="GO" id="GO:0005737">
    <property type="term" value="C:cytoplasm"/>
    <property type="evidence" value="ECO:0007669"/>
    <property type="project" value="TreeGrafter"/>
</dbReference>
<evidence type="ECO:0000313" key="6">
    <source>
        <dbReference type="Proteomes" id="UP000887577"/>
    </source>
</evidence>
<comment type="similarity">
    <text evidence="1">Belongs to the H-rev107 family.</text>
</comment>
<proteinExistence type="inferred from homology"/>
<dbReference type="GO" id="GO:0016410">
    <property type="term" value="F:N-acyltransferase activity"/>
    <property type="evidence" value="ECO:0007669"/>
    <property type="project" value="TreeGrafter"/>
</dbReference>
<evidence type="ECO:0000256" key="2">
    <source>
        <dbReference type="ARBA" id="ARBA00022679"/>
    </source>
</evidence>
<evidence type="ECO:0000256" key="3">
    <source>
        <dbReference type="ARBA" id="ARBA00022801"/>
    </source>
</evidence>
<dbReference type="PANTHER" id="PTHR13943:SF77">
    <property type="entry name" value="LRAT DOMAIN-CONTAINING PROTEIN"/>
    <property type="match status" value="1"/>
</dbReference>
<keyword evidence="6" id="KW-1185">Reference proteome</keyword>
<evidence type="ECO:0000313" key="7">
    <source>
        <dbReference type="WBParaSite" id="PSU_v2.g17451.t1"/>
    </source>
</evidence>
<dbReference type="Gene3D" id="3.90.1720.10">
    <property type="entry name" value="endopeptidase domain like (from Nostoc punctiforme)"/>
    <property type="match status" value="1"/>
</dbReference>
<sequence>MAGTSKVRINNARDKDYEVSSESTILERANSFVGKRSLGTMHSTYNFMENNCEHFATYCRYGEYDMGQSNMLYNVLFSPDGRPIKPRINPASPEEIEEINRENYDNLVAETPFGGAAESLGKWIRSWFTDEPHWTDRR</sequence>
<evidence type="ECO:0000259" key="5">
    <source>
        <dbReference type="PROSITE" id="PS51934"/>
    </source>
</evidence>
<dbReference type="InterPro" id="IPR007053">
    <property type="entry name" value="LRAT_dom"/>
</dbReference>
<dbReference type="Pfam" id="PF04970">
    <property type="entry name" value="LRAT"/>
    <property type="match status" value="1"/>
</dbReference>
<dbReference type="InterPro" id="IPR051496">
    <property type="entry name" value="H-rev107_PLA/AT"/>
</dbReference>
<evidence type="ECO:0000256" key="1">
    <source>
        <dbReference type="ARBA" id="ARBA00007824"/>
    </source>
</evidence>
<accession>A0A914YDS5</accession>
<dbReference type="WBParaSite" id="PSU_v2.g17451.t1">
    <property type="protein sequence ID" value="PSU_v2.g17451.t1"/>
    <property type="gene ID" value="PSU_v2.g17451"/>
</dbReference>
<dbReference type="GO" id="GO:0008970">
    <property type="term" value="F:phospholipase A1 activity"/>
    <property type="evidence" value="ECO:0007669"/>
    <property type="project" value="TreeGrafter"/>
</dbReference>
<keyword evidence="3" id="KW-0378">Hydrolase</keyword>
<evidence type="ECO:0000256" key="4">
    <source>
        <dbReference type="ARBA" id="ARBA00023098"/>
    </source>
</evidence>
<dbReference type="AlphaFoldDB" id="A0A914YDS5"/>
<dbReference type="Proteomes" id="UP000887577">
    <property type="component" value="Unplaced"/>
</dbReference>
<protein>
    <submittedName>
        <fullName evidence="7">LRAT domain-containing protein</fullName>
    </submittedName>
</protein>